<dbReference type="Proteomes" id="UP000285120">
    <property type="component" value="Unassembled WGS sequence"/>
</dbReference>
<dbReference type="CDD" id="cd04485">
    <property type="entry name" value="DnaE_OBF"/>
    <property type="match status" value="1"/>
</dbReference>
<dbReference type="SUPFAM" id="SSF89550">
    <property type="entry name" value="PHP domain-like"/>
    <property type="match status" value="1"/>
</dbReference>
<gene>
    <name evidence="8" type="ORF">ATL39_1453</name>
</gene>
<dbReference type="GO" id="GO:0006260">
    <property type="term" value="P:DNA replication"/>
    <property type="evidence" value="ECO:0007669"/>
    <property type="project" value="UniProtKB-KW"/>
</dbReference>
<dbReference type="RefSeq" id="WP_120192608.1">
    <property type="nucleotide sequence ID" value="NZ_RAPK01000007.1"/>
</dbReference>
<dbReference type="AlphaFoldDB" id="A0A419V709"/>
<dbReference type="SUPFAM" id="SSF160975">
    <property type="entry name" value="AF1531-like"/>
    <property type="match status" value="1"/>
</dbReference>
<evidence type="ECO:0000256" key="2">
    <source>
        <dbReference type="ARBA" id="ARBA00022679"/>
    </source>
</evidence>
<comment type="catalytic activity">
    <reaction evidence="6">
        <text>DNA(n) + a 2'-deoxyribonucleoside 5'-triphosphate = DNA(n+1) + diphosphate</text>
        <dbReference type="Rhea" id="RHEA:22508"/>
        <dbReference type="Rhea" id="RHEA-COMP:17339"/>
        <dbReference type="Rhea" id="RHEA-COMP:17340"/>
        <dbReference type="ChEBI" id="CHEBI:33019"/>
        <dbReference type="ChEBI" id="CHEBI:61560"/>
        <dbReference type="ChEBI" id="CHEBI:173112"/>
        <dbReference type="EC" id="2.7.7.7"/>
    </reaction>
</comment>
<proteinExistence type="predicted"/>
<dbReference type="Gene3D" id="3.20.20.140">
    <property type="entry name" value="Metal-dependent hydrolases"/>
    <property type="match status" value="1"/>
</dbReference>
<dbReference type="NCBIfam" id="NF004226">
    <property type="entry name" value="PRK05673.1"/>
    <property type="match status" value="1"/>
</dbReference>
<dbReference type="GO" id="GO:0008408">
    <property type="term" value="F:3'-5' exonuclease activity"/>
    <property type="evidence" value="ECO:0007669"/>
    <property type="project" value="InterPro"/>
</dbReference>
<keyword evidence="5" id="KW-0239">DNA-directed DNA polymerase</keyword>
<accession>A0A419V709</accession>
<evidence type="ECO:0000256" key="4">
    <source>
        <dbReference type="ARBA" id="ARBA00022705"/>
    </source>
</evidence>
<evidence type="ECO:0000313" key="9">
    <source>
        <dbReference type="Proteomes" id="UP000285120"/>
    </source>
</evidence>
<keyword evidence="9" id="KW-1185">Reference proteome</keyword>
<feature type="domain" description="Polymerase/histidinol phosphatase N-terminal" evidence="7">
    <location>
        <begin position="4"/>
        <end position="71"/>
    </location>
</feature>
<evidence type="ECO:0000259" key="7">
    <source>
        <dbReference type="SMART" id="SM00481"/>
    </source>
</evidence>
<dbReference type="EC" id="2.7.7.7" evidence="1"/>
<keyword evidence="4" id="KW-0235">DNA replication</keyword>
<dbReference type="InterPro" id="IPR004805">
    <property type="entry name" value="DnaE2/DnaE/PolC"/>
</dbReference>
<dbReference type="Pfam" id="PF14579">
    <property type="entry name" value="HHH_6"/>
    <property type="match status" value="1"/>
</dbReference>
<dbReference type="SMART" id="SM00481">
    <property type="entry name" value="POLIIIAc"/>
    <property type="match status" value="1"/>
</dbReference>
<evidence type="ECO:0000256" key="1">
    <source>
        <dbReference type="ARBA" id="ARBA00012417"/>
    </source>
</evidence>
<comment type="caution">
    <text evidence="8">The sequence shown here is derived from an EMBL/GenBank/DDBJ whole genome shotgun (WGS) entry which is preliminary data.</text>
</comment>
<dbReference type="InterPro" id="IPR029460">
    <property type="entry name" value="DNAPol_HHH"/>
</dbReference>
<organism evidence="8 9">
    <name type="scientific">Sinobaca qinghaiensis</name>
    <dbReference type="NCBI Taxonomy" id="342944"/>
    <lineage>
        <taxon>Bacteria</taxon>
        <taxon>Bacillati</taxon>
        <taxon>Bacillota</taxon>
        <taxon>Bacilli</taxon>
        <taxon>Bacillales</taxon>
        <taxon>Sporolactobacillaceae</taxon>
        <taxon>Sinobaca</taxon>
    </lineage>
</organism>
<dbReference type="OrthoDB" id="9803237at2"/>
<dbReference type="PANTHER" id="PTHR32294">
    <property type="entry name" value="DNA POLYMERASE III SUBUNIT ALPHA"/>
    <property type="match status" value="1"/>
</dbReference>
<evidence type="ECO:0000256" key="5">
    <source>
        <dbReference type="ARBA" id="ARBA00022932"/>
    </source>
</evidence>
<keyword evidence="2" id="KW-0808">Transferase</keyword>
<dbReference type="InterPro" id="IPR016195">
    <property type="entry name" value="Pol/histidinol_Pase-like"/>
</dbReference>
<reference evidence="8 9" key="1">
    <citation type="submission" date="2018-09" db="EMBL/GenBank/DDBJ databases">
        <title>Genomic Encyclopedia of Archaeal and Bacterial Type Strains, Phase II (KMG-II): from individual species to whole genera.</title>
        <authorList>
            <person name="Goeker M."/>
        </authorList>
    </citation>
    <scope>NUCLEOTIDE SEQUENCE [LARGE SCALE GENOMIC DNA]</scope>
    <source>
        <strain evidence="8 9">DSM 17008</strain>
    </source>
</reference>
<dbReference type="Pfam" id="PF02811">
    <property type="entry name" value="PHP"/>
    <property type="match status" value="1"/>
</dbReference>
<evidence type="ECO:0000256" key="6">
    <source>
        <dbReference type="ARBA" id="ARBA00049244"/>
    </source>
</evidence>
<dbReference type="InterPro" id="IPR011708">
    <property type="entry name" value="DNA_pol3_alpha_NTPase_dom"/>
</dbReference>
<evidence type="ECO:0000256" key="3">
    <source>
        <dbReference type="ARBA" id="ARBA00022695"/>
    </source>
</evidence>
<dbReference type="Gene3D" id="1.10.10.1600">
    <property type="entry name" value="Bacterial DNA polymerase III alpha subunit, thumb domain"/>
    <property type="match status" value="1"/>
</dbReference>
<evidence type="ECO:0000313" key="8">
    <source>
        <dbReference type="EMBL" id="RKD75750.1"/>
    </source>
</evidence>
<dbReference type="PANTHER" id="PTHR32294:SF0">
    <property type="entry name" value="DNA POLYMERASE III SUBUNIT ALPHA"/>
    <property type="match status" value="1"/>
</dbReference>
<protein>
    <recommendedName>
        <fullName evidence="1">DNA-directed DNA polymerase</fullName>
        <ecNumber evidence="1">2.7.7.7</ecNumber>
    </recommendedName>
</protein>
<dbReference type="GO" id="GO:0003887">
    <property type="term" value="F:DNA-directed DNA polymerase activity"/>
    <property type="evidence" value="ECO:0007669"/>
    <property type="project" value="UniProtKB-KW"/>
</dbReference>
<keyword evidence="3" id="KW-0548">Nucleotidyltransferase</keyword>
<sequence>MKEVRLHIHSEYSLLYSTARINKLVETAGYHRIEALGLTDTNTMFGAVPFYNACMEAGIKPVIGIELTLKGVHQDAFCLSLYAENDKGYQELMRLSSESQRRSLSLDDLAGRTDHLFAVLPWEESEAAYWIRLKEKGWVKDTLEKYKDTVAAGRLYLEWPEEEGTAGLEEWKEAARSFDLPVVAGNNVRMADQKEYKALIALQAVKQGIPVREMDRSDIPEHALTPFPQESEMQREAAANAVRIADACAVTLRPSTPSLPSFPLQYKNNSVEELNYLCREGLKKRFSVPSAQAEERLTYELTIIENTGFADYFLIVQDFIQFARTAGIAVGPGRGSAAGSLAAYVLEITDVDPLKHELLFERFLNPDRISFPDIDIDFQDDRRDEVIRYTAEKYGVSHVAQIGTFGTFGARAAIRDIGRILETPQALIEKLAGYIPAQPGRQKTIAETIQENADMKAFITREKAAAAVMKLAAQIEGMPRHTSVHAAGVIVSRHELTDHVPLLYKEGNVPVTQYPMGVLEAQGLTKIDFLGLRNLSMLQRMEELIKRKDHQFSLRNLSLDNAAAFALLAQGNTDGVFQLESDGMKKALQQIRPDRFEDITAVNALYRPGPMEFIPNYAARKHGKEKTEFPHPDLEPILGDTYGVIVYQEQIMQIAALMAGYSYGQADLLRRAVSKKKREVLEKEREAFISGAVQKGYSSDTASNVYDTIVRFADYGFNKSHAVAYSVISYQLAYIKANEPAVFYTVLLTLHVHNKSKLGQYKREAEKSGITFLPPSINRSYSTFKLEKEQILFGFNMIRQVGNKAVYSLIEERKKGPFKDLIDFCIRVNIKEFGRSGLEMLIKSGACDEWGKNRTVLLASIDRALEFAGFQRELGGLIDSGDEDFRYVEAEPYTAKEAYEAEKEATGLYLSGHPLDEYSHFLPSYQLAELGNIKEGLKKIWVAGIEEECREIRTKKGEKMAFLTITDGDASAEVVIFPFVYRKVRPLIEQRVPMLIQGRTEAKGRSLQIIAEAVLSLPELHAQSRSMLWLKVDEHLEKQGVIKQVKKVVNQYPGPVAVNVFYERTRETVQLGSHLKASPNLHFMKEMEKYIPKEFIVFKPSE</sequence>
<dbReference type="Pfam" id="PF07733">
    <property type="entry name" value="DNA_pol3_alpha"/>
    <property type="match status" value="1"/>
</dbReference>
<dbReference type="InterPro" id="IPR004013">
    <property type="entry name" value="PHP_dom"/>
</dbReference>
<dbReference type="EMBL" id="RAPK01000007">
    <property type="protein sequence ID" value="RKD75750.1"/>
    <property type="molecule type" value="Genomic_DNA"/>
</dbReference>
<dbReference type="Gene3D" id="1.10.150.870">
    <property type="match status" value="1"/>
</dbReference>
<dbReference type="NCBIfam" id="TIGR00594">
    <property type="entry name" value="polc"/>
    <property type="match status" value="1"/>
</dbReference>
<dbReference type="InterPro" id="IPR040982">
    <property type="entry name" value="DNA_pol3_finger"/>
</dbReference>
<dbReference type="InterPro" id="IPR003141">
    <property type="entry name" value="Pol/His_phosphatase_N"/>
</dbReference>
<name>A0A419V709_9BACL</name>
<dbReference type="InterPro" id="IPR041931">
    <property type="entry name" value="DNA_pol3_alpha_thumb_dom"/>
</dbReference>
<dbReference type="Pfam" id="PF17657">
    <property type="entry name" value="DNA_pol3_finger"/>
    <property type="match status" value="1"/>
</dbReference>